<evidence type="ECO:0000313" key="1">
    <source>
        <dbReference type="EMBL" id="MCD7460889.1"/>
    </source>
</evidence>
<dbReference type="Proteomes" id="UP000823775">
    <property type="component" value="Unassembled WGS sequence"/>
</dbReference>
<dbReference type="EMBL" id="JACEIK010000684">
    <property type="protein sequence ID" value="MCD7460889.1"/>
    <property type="molecule type" value="Genomic_DNA"/>
</dbReference>
<accession>A0ABS8SPG5</accession>
<proteinExistence type="predicted"/>
<evidence type="ECO:0000313" key="2">
    <source>
        <dbReference type="Proteomes" id="UP000823775"/>
    </source>
</evidence>
<name>A0ABS8SPG5_DATST</name>
<organism evidence="1 2">
    <name type="scientific">Datura stramonium</name>
    <name type="common">Jimsonweed</name>
    <name type="synonym">Common thornapple</name>
    <dbReference type="NCBI Taxonomy" id="4076"/>
    <lineage>
        <taxon>Eukaryota</taxon>
        <taxon>Viridiplantae</taxon>
        <taxon>Streptophyta</taxon>
        <taxon>Embryophyta</taxon>
        <taxon>Tracheophyta</taxon>
        <taxon>Spermatophyta</taxon>
        <taxon>Magnoliopsida</taxon>
        <taxon>eudicotyledons</taxon>
        <taxon>Gunneridae</taxon>
        <taxon>Pentapetalae</taxon>
        <taxon>asterids</taxon>
        <taxon>lamiids</taxon>
        <taxon>Solanales</taxon>
        <taxon>Solanaceae</taxon>
        <taxon>Solanoideae</taxon>
        <taxon>Datureae</taxon>
        <taxon>Datura</taxon>
    </lineage>
</organism>
<sequence>MSRGTLLRSSSLHAVSYTMHRIPTLAGKYWVNRVKNNGLSLGKMGENFGSLRAFLWNSHFGILSSGVASVIADQTGSSLLWHPLTLPETQFCLQDRQLIAFADLPSDSPLFTALRGNLVQSTRSMLAGASKLSSAVLRLIRIFYPEVIA</sequence>
<gene>
    <name evidence="1" type="ORF">HAX54_044672</name>
</gene>
<comment type="caution">
    <text evidence="1">The sequence shown here is derived from an EMBL/GenBank/DDBJ whole genome shotgun (WGS) entry which is preliminary data.</text>
</comment>
<keyword evidence="2" id="KW-1185">Reference proteome</keyword>
<protein>
    <submittedName>
        <fullName evidence="1">Uncharacterized protein</fullName>
    </submittedName>
</protein>
<reference evidence="1 2" key="1">
    <citation type="journal article" date="2021" name="BMC Genomics">
        <title>Datura genome reveals duplications of psychoactive alkaloid biosynthetic genes and high mutation rate following tissue culture.</title>
        <authorList>
            <person name="Rajewski A."/>
            <person name="Carter-House D."/>
            <person name="Stajich J."/>
            <person name="Litt A."/>
        </authorList>
    </citation>
    <scope>NUCLEOTIDE SEQUENCE [LARGE SCALE GENOMIC DNA]</scope>
    <source>
        <strain evidence="1">AR-01</strain>
    </source>
</reference>